<keyword evidence="2" id="KW-1003">Cell membrane</keyword>
<dbReference type="NCBIfam" id="TIGR04265">
    <property type="entry name" value="bac_cardiolipin"/>
    <property type="match status" value="1"/>
</dbReference>
<evidence type="ECO:0000256" key="1">
    <source>
        <dbReference type="ARBA" id="ARBA00004651"/>
    </source>
</evidence>
<dbReference type="Pfam" id="PF13091">
    <property type="entry name" value="PLDc_2"/>
    <property type="match status" value="2"/>
</dbReference>
<dbReference type="GO" id="GO:0005886">
    <property type="term" value="C:plasma membrane"/>
    <property type="evidence" value="ECO:0007669"/>
    <property type="project" value="UniProtKB-SubCell"/>
</dbReference>
<organism evidence="15 16">
    <name type="scientific">Blautia pseudococcoides</name>
    <dbReference type="NCBI Taxonomy" id="1796616"/>
    <lineage>
        <taxon>Bacteria</taxon>
        <taxon>Bacillati</taxon>
        <taxon>Bacillota</taxon>
        <taxon>Clostridia</taxon>
        <taxon>Lachnospirales</taxon>
        <taxon>Lachnospiraceae</taxon>
        <taxon>Blautia</taxon>
    </lineage>
</organism>
<feature type="transmembrane region" description="Helical" evidence="13">
    <location>
        <begin position="39"/>
        <end position="56"/>
    </location>
</feature>
<evidence type="ECO:0000256" key="8">
    <source>
        <dbReference type="ARBA" id="ARBA00023098"/>
    </source>
</evidence>
<evidence type="ECO:0000313" key="15">
    <source>
        <dbReference type="EMBL" id="ANU75298.1"/>
    </source>
</evidence>
<keyword evidence="8" id="KW-0443">Lipid metabolism</keyword>
<dbReference type="RefSeq" id="WP_065541505.1">
    <property type="nucleotide sequence ID" value="NZ_CP015405.2"/>
</dbReference>
<accession>A0A1C7I8F7</accession>
<keyword evidence="11" id="KW-1208">Phospholipid metabolism</keyword>
<feature type="transmembrane region" description="Helical" evidence="13">
    <location>
        <begin position="68"/>
        <end position="86"/>
    </location>
</feature>
<dbReference type="KEGG" id="byl:A4V09_05685"/>
<dbReference type="InterPro" id="IPR025202">
    <property type="entry name" value="PLD-like_dom"/>
</dbReference>
<dbReference type="EC" id="2.7.8.-" evidence="12"/>
<dbReference type="SUPFAM" id="SSF56024">
    <property type="entry name" value="Phospholipase D/nuclease"/>
    <property type="match status" value="2"/>
</dbReference>
<protein>
    <recommendedName>
        <fullName evidence="12">Cardiolipin synthase</fullName>
        <ecNumber evidence="12">2.7.8.-</ecNumber>
    </recommendedName>
</protein>
<dbReference type="STRING" id="1796616.A4V09_05685"/>
<dbReference type="EMBL" id="CP015405">
    <property type="protein sequence ID" value="ANU75298.1"/>
    <property type="molecule type" value="Genomic_DNA"/>
</dbReference>
<evidence type="ECO:0000256" key="7">
    <source>
        <dbReference type="ARBA" id="ARBA00022989"/>
    </source>
</evidence>
<dbReference type="PROSITE" id="PS50035">
    <property type="entry name" value="PLD"/>
    <property type="match status" value="2"/>
</dbReference>
<proteinExistence type="predicted"/>
<evidence type="ECO:0000256" key="5">
    <source>
        <dbReference type="ARBA" id="ARBA00022692"/>
    </source>
</evidence>
<name>A0A1C7I8F7_9FIRM</name>
<dbReference type="InterPro" id="IPR027379">
    <property type="entry name" value="CLS_N"/>
</dbReference>
<evidence type="ECO:0000313" key="16">
    <source>
        <dbReference type="Proteomes" id="UP000092574"/>
    </source>
</evidence>
<dbReference type="PANTHER" id="PTHR21248:SF22">
    <property type="entry name" value="PHOSPHOLIPASE D"/>
    <property type="match status" value="1"/>
</dbReference>
<evidence type="ECO:0000256" key="4">
    <source>
        <dbReference type="ARBA" id="ARBA00022679"/>
    </source>
</evidence>
<evidence type="ECO:0000256" key="6">
    <source>
        <dbReference type="ARBA" id="ARBA00022737"/>
    </source>
</evidence>
<dbReference type="GO" id="GO:0032049">
    <property type="term" value="P:cardiolipin biosynthetic process"/>
    <property type="evidence" value="ECO:0007669"/>
    <property type="project" value="UniProtKB-UniRule"/>
</dbReference>
<evidence type="ECO:0000256" key="11">
    <source>
        <dbReference type="ARBA" id="ARBA00023264"/>
    </source>
</evidence>
<gene>
    <name evidence="15" type="ORF">A4V09_05685</name>
</gene>
<sequence>MKKIIDLVSSRIFVFALAVLLQLVWLVALAWGMRNISTTVGWVMNILSLFLVLWLVNKKINPSYKLAWTILILVIPVFGAIVYLLFGESRVAKKMTRESEAVLTEIGNYFKEDPRTRSELQDTDRGVSIQSAYIRDYAGFPLHKNTTTKYYPVGDTMFVDMLEEIKKAEHFIFLEYFIIHDGRMWREILQVLEEKVREGVDVRLIYDDMGCVTTLPHRYYKELQKKGIKCAAFNPVRPVLNIILNNRDHRKILVIDGHTGFTGGINLADEYINEDVRFGHWKDTGVMLHGEGVWNLTVMFLQMWAVITHTRSHLPAYGPYIYHPEEFENDGFVQPYGDSPLDNEIVGENVYLNIINQAKRYVYICTPYLIIDNEMMTALCLASKKGVDVRIVTPGIPDKKMVFLLTQSYYEQLLEAGVRIFQYTPGFIHSKSFVCDDEIASVGTINLDYRSLYLHFECAVWMYKSRAVMQVKDDMEDTFPKCREICMKFCRSRNIVVRMTQSILRLFAPML</sequence>
<dbReference type="InterPro" id="IPR001736">
    <property type="entry name" value="PLipase_D/transphosphatidylase"/>
</dbReference>
<keyword evidence="10" id="KW-0594">Phospholipid biosynthesis</keyword>
<comment type="subcellular location">
    <subcellularLocation>
        <location evidence="1">Cell membrane</location>
        <topology evidence="1">Multi-pass membrane protein</topology>
    </subcellularLocation>
</comment>
<dbReference type="Pfam" id="PF13396">
    <property type="entry name" value="PLDc_N"/>
    <property type="match status" value="1"/>
</dbReference>
<dbReference type="Gene3D" id="3.30.870.10">
    <property type="entry name" value="Endonuclease Chain A"/>
    <property type="match status" value="2"/>
</dbReference>
<evidence type="ECO:0000256" key="2">
    <source>
        <dbReference type="ARBA" id="ARBA00022475"/>
    </source>
</evidence>
<dbReference type="Proteomes" id="UP000092574">
    <property type="component" value="Chromosome"/>
</dbReference>
<dbReference type="CDD" id="cd09160">
    <property type="entry name" value="PLDc_SMU_988_like_2"/>
    <property type="match status" value="1"/>
</dbReference>
<dbReference type="CDD" id="cd09154">
    <property type="entry name" value="PLDc_SMU_988_like_1"/>
    <property type="match status" value="1"/>
</dbReference>
<keyword evidence="16" id="KW-1185">Reference proteome</keyword>
<feature type="transmembrane region" description="Helical" evidence="13">
    <location>
        <begin position="12"/>
        <end position="33"/>
    </location>
</feature>
<keyword evidence="4" id="KW-0808">Transferase</keyword>
<dbReference type="InterPro" id="IPR022924">
    <property type="entry name" value="Cardiolipin_synthase"/>
</dbReference>
<dbReference type="GO" id="GO:0008808">
    <property type="term" value="F:cardiolipin synthase activity"/>
    <property type="evidence" value="ECO:0007669"/>
    <property type="project" value="UniProtKB-UniRule"/>
</dbReference>
<keyword evidence="6" id="KW-0677">Repeat</keyword>
<evidence type="ECO:0000256" key="3">
    <source>
        <dbReference type="ARBA" id="ARBA00022516"/>
    </source>
</evidence>
<feature type="domain" description="PLD phosphodiesterase" evidence="14">
    <location>
        <begin position="424"/>
        <end position="451"/>
    </location>
</feature>
<dbReference type="AlphaFoldDB" id="A0A1C7I8F7"/>
<keyword evidence="9 13" id="KW-0472">Membrane</keyword>
<dbReference type="SMART" id="SM00155">
    <property type="entry name" value="PLDc"/>
    <property type="match status" value="2"/>
</dbReference>
<keyword evidence="7 13" id="KW-1133">Transmembrane helix</keyword>
<evidence type="ECO:0000256" key="10">
    <source>
        <dbReference type="ARBA" id="ARBA00023209"/>
    </source>
</evidence>
<dbReference type="PANTHER" id="PTHR21248">
    <property type="entry name" value="CARDIOLIPIN SYNTHASE"/>
    <property type="match status" value="1"/>
</dbReference>
<evidence type="ECO:0000256" key="12">
    <source>
        <dbReference type="NCBIfam" id="TIGR04265"/>
    </source>
</evidence>
<evidence type="ECO:0000256" key="13">
    <source>
        <dbReference type="SAM" id="Phobius"/>
    </source>
</evidence>
<keyword evidence="3" id="KW-0444">Lipid biosynthesis</keyword>
<reference evidence="15" key="1">
    <citation type="submission" date="2017-04" db="EMBL/GenBank/DDBJ databases">
        <title>Complete Genome Sequences of Twelve Strains of a Stable Defined Moderately Diverse Mouse Microbiota 2 (sDMDMm2).</title>
        <authorList>
            <person name="Uchimura Y."/>
            <person name="Wyss M."/>
            <person name="Brugiroux S."/>
            <person name="Limenitakis J.P."/>
            <person name="Stecher B."/>
            <person name="McCoy K.D."/>
            <person name="Macpherson A.J."/>
        </authorList>
    </citation>
    <scope>NUCLEOTIDE SEQUENCE</scope>
    <source>
        <strain evidence="15">YL58</strain>
    </source>
</reference>
<feature type="domain" description="PLD phosphodiesterase" evidence="14">
    <location>
        <begin position="244"/>
        <end position="271"/>
    </location>
</feature>
<keyword evidence="5 13" id="KW-0812">Transmembrane</keyword>
<evidence type="ECO:0000256" key="9">
    <source>
        <dbReference type="ARBA" id="ARBA00023136"/>
    </source>
</evidence>
<dbReference type="OrthoDB" id="9762009at2"/>
<evidence type="ECO:0000259" key="14">
    <source>
        <dbReference type="PROSITE" id="PS50035"/>
    </source>
</evidence>